<feature type="compositionally biased region" description="Low complexity" evidence="2">
    <location>
        <begin position="512"/>
        <end position="524"/>
    </location>
</feature>
<evidence type="ECO:0008006" key="5">
    <source>
        <dbReference type="Google" id="ProtNLM"/>
    </source>
</evidence>
<dbReference type="PANTHER" id="PTHR21243">
    <property type="entry name" value="PROTEIN SCAI"/>
    <property type="match status" value="1"/>
</dbReference>
<dbReference type="GO" id="GO:0003714">
    <property type="term" value="F:transcription corepressor activity"/>
    <property type="evidence" value="ECO:0007669"/>
    <property type="project" value="InterPro"/>
</dbReference>
<accession>A0AAD6AI76</accession>
<dbReference type="GO" id="GO:0006351">
    <property type="term" value="P:DNA-templated transcription"/>
    <property type="evidence" value="ECO:0007669"/>
    <property type="project" value="InterPro"/>
</dbReference>
<dbReference type="EMBL" id="JAPTMU010000020">
    <property type="protein sequence ID" value="KAJ4925879.1"/>
    <property type="molecule type" value="Genomic_DNA"/>
</dbReference>
<comment type="caution">
    <text evidence="3">The sequence shown here is derived from an EMBL/GenBank/DDBJ whole genome shotgun (WGS) entry which is preliminary data.</text>
</comment>
<feature type="coiled-coil region" evidence="1">
    <location>
        <begin position="154"/>
        <end position="181"/>
    </location>
</feature>
<keyword evidence="4" id="KW-1185">Reference proteome</keyword>
<keyword evidence="1" id="KW-0175">Coiled coil</keyword>
<evidence type="ECO:0000256" key="2">
    <source>
        <dbReference type="SAM" id="MobiDB-lite"/>
    </source>
</evidence>
<evidence type="ECO:0000313" key="3">
    <source>
        <dbReference type="EMBL" id="KAJ4925879.1"/>
    </source>
</evidence>
<dbReference type="GO" id="GO:0046872">
    <property type="term" value="F:metal ion binding"/>
    <property type="evidence" value="ECO:0007669"/>
    <property type="project" value="UniProtKB-KW"/>
</dbReference>
<protein>
    <recommendedName>
        <fullName evidence="5">Harbinger transposase-derived nuclease</fullName>
    </recommendedName>
</protein>
<gene>
    <name evidence="3" type="ORF">JOQ06_008065</name>
</gene>
<feature type="compositionally biased region" description="Polar residues" evidence="2">
    <location>
        <begin position="551"/>
        <end position="566"/>
    </location>
</feature>
<dbReference type="Pfam" id="PF12070">
    <property type="entry name" value="SCAI"/>
    <property type="match status" value="2"/>
</dbReference>
<dbReference type="AlphaFoldDB" id="A0AAD6AI76"/>
<feature type="region of interest" description="Disordered" evidence="2">
    <location>
        <begin position="496"/>
        <end position="586"/>
    </location>
</feature>
<sequence length="670" mass="76041">MTGAENEDDIPLGERKTVTDFCYLLDKSKQLFNGLRDLPQYGHKQWQSYFGRTFDVYTKLWKFQQQHRQVLDTRYGLKRWQIGEVASKIGQLYYHYYLRTSETSYLNEAFSFYSAIRQRSYYFQVNKEDRPELVVKKLRYYARYIVVCLLLNKMDLVKVLVKELSEEIEDYTQRFNTEDQLEWNLVLQEVAAFVEADPVVVLNDNSSVVVNSNRLQEGSVPPLEQGMVVGQLVLADALIIGNCNNQYTTEELYNRFRFGLDDINYIADLVRPQLQCRTLRSHALTVEEQVLIALRFYACGTFYEVIADSMGVHRTTVGEVIAKVKQKFFLLGDMANTIGVIDCTHVHIQAPRQREWEYVNRKGRHSINVQLVGDADLAITNCVVRWPGSVYDARIFRESRLFTEFQTNRPDGVILADSAYPLLPWVMTPFPTANTPSQMRYNNAHGRTRCAIERLNGVKFSELTIDMFRMLQALEREPVNLATQTSKQGALDAVCPQGPSAECPRAPQQCDPVPLSSVSPGPLSRVTQGPSAVCPQGPSAEAPQQCVPRDPQQSDPGPLSRVTQGPSAVCPQGPSAEPNEKPAKRENPHKYLLYKPTFSQLYTFLSASFKELPANSALLVYLSATGVFPTGHSDYEGPYDFGGVLTNTNRDVVNGETVQKRNQAQKEMHW</sequence>
<dbReference type="Proteomes" id="UP001219934">
    <property type="component" value="Unassembled WGS sequence"/>
</dbReference>
<reference evidence="3" key="1">
    <citation type="submission" date="2022-11" db="EMBL/GenBank/DDBJ databases">
        <title>Chromosome-level genome of Pogonophryne albipinna.</title>
        <authorList>
            <person name="Jo E."/>
        </authorList>
    </citation>
    <scope>NUCLEOTIDE SEQUENCE</scope>
    <source>
        <strain evidence="3">SGF0006</strain>
        <tissue evidence="3">Muscle</tissue>
    </source>
</reference>
<organism evidence="3 4">
    <name type="scientific">Pogonophryne albipinna</name>
    <dbReference type="NCBI Taxonomy" id="1090488"/>
    <lineage>
        <taxon>Eukaryota</taxon>
        <taxon>Metazoa</taxon>
        <taxon>Chordata</taxon>
        <taxon>Craniata</taxon>
        <taxon>Vertebrata</taxon>
        <taxon>Euteleostomi</taxon>
        <taxon>Actinopterygii</taxon>
        <taxon>Neopterygii</taxon>
        <taxon>Teleostei</taxon>
        <taxon>Neoteleostei</taxon>
        <taxon>Acanthomorphata</taxon>
        <taxon>Eupercaria</taxon>
        <taxon>Perciformes</taxon>
        <taxon>Notothenioidei</taxon>
        <taxon>Pogonophryne</taxon>
    </lineage>
</organism>
<proteinExistence type="predicted"/>
<name>A0AAD6AI76_9TELE</name>
<evidence type="ECO:0000313" key="4">
    <source>
        <dbReference type="Proteomes" id="UP001219934"/>
    </source>
</evidence>
<evidence type="ECO:0000256" key="1">
    <source>
        <dbReference type="SAM" id="Coils"/>
    </source>
</evidence>
<dbReference type="InterPro" id="IPR022709">
    <property type="entry name" value="SCAI"/>
</dbReference>